<dbReference type="InterPro" id="IPR029063">
    <property type="entry name" value="SAM-dependent_MTases_sf"/>
</dbReference>
<dbReference type="CDD" id="cd02440">
    <property type="entry name" value="AdoMet_MTases"/>
    <property type="match status" value="1"/>
</dbReference>
<sequence length="320" mass="36908">MTATENTDNENIPFKWRLLAWWKGYDIADIRERILLWEQRKQPKKSKKITPEEKDKKILWDAERVKVTQMIWGDGFCGPGGTQNVIDMSKLLALSPKMSAIVIGAGLGGPARVLAQEFGVWISGYESNRILAEEGMKISVTKGLEKKAPITHIDLNKSPEFERIFDRAFSKESLYIIENKSELVKIIFDQLKDDSLFLINDYVVRDHDSLTHPDVIDWIEHEPVTPFPMTSETLIYTLEKAGFQIRIQENITGQYLEMINEAWANAEKAVIAMSEDDETARQNMFAILKEAELWNRRTKIMRSGELMLYRYLAHKPARSL</sequence>
<evidence type="ECO:0008006" key="6">
    <source>
        <dbReference type="Google" id="ProtNLM"/>
    </source>
</evidence>
<dbReference type="PANTHER" id="PTHR44307">
    <property type="entry name" value="PHOSPHOETHANOLAMINE METHYLTRANSFERASE"/>
    <property type="match status" value="1"/>
</dbReference>
<comment type="pathway">
    <text evidence="1">Lipid metabolism.</text>
</comment>
<evidence type="ECO:0000256" key="1">
    <source>
        <dbReference type="ARBA" id="ARBA00005189"/>
    </source>
</evidence>
<protein>
    <recommendedName>
        <fullName evidence="6">Methyltransferase domain-containing protein</fullName>
    </recommendedName>
</protein>
<keyword evidence="2" id="KW-0489">Methyltransferase</keyword>
<evidence type="ECO:0000256" key="4">
    <source>
        <dbReference type="ARBA" id="ARBA00025707"/>
    </source>
</evidence>
<dbReference type="PANTHER" id="PTHR44307:SF2">
    <property type="entry name" value="PHOSPHOETHANOLAMINE METHYLTRANSFERASE ISOFORM X1"/>
    <property type="match status" value="1"/>
</dbReference>
<organism evidence="5">
    <name type="scientific">hydrothermal vent metagenome</name>
    <dbReference type="NCBI Taxonomy" id="652676"/>
    <lineage>
        <taxon>unclassified sequences</taxon>
        <taxon>metagenomes</taxon>
        <taxon>ecological metagenomes</taxon>
    </lineage>
</organism>
<gene>
    <name evidence="5" type="ORF">MNBD_ALPHA01-2468</name>
</gene>
<evidence type="ECO:0000256" key="2">
    <source>
        <dbReference type="ARBA" id="ARBA00022603"/>
    </source>
</evidence>
<dbReference type="SUPFAM" id="SSF53335">
    <property type="entry name" value="S-adenosyl-L-methionine-dependent methyltransferases"/>
    <property type="match status" value="1"/>
</dbReference>
<keyword evidence="3" id="KW-0808">Transferase</keyword>
<comment type="pathway">
    <text evidence="4">Phospholipid metabolism.</text>
</comment>
<accession>A0A3B0SVU9</accession>
<dbReference type="AlphaFoldDB" id="A0A3B0SVU9"/>
<dbReference type="Gene3D" id="3.40.50.150">
    <property type="entry name" value="Vaccinia Virus protein VP39"/>
    <property type="match status" value="1"/>
</dbReference>
<dbReference type="GO" id="GO:0008168">
    <property type="term" value="F:methyltransferase activity"/>
    <property type="evidence" value="ECO:0007669"/>
    <property type="project" value="UniProtKB-KW"/>
</dbReference>
<reference evidence="5" key="1">
    <citation type="submission" date="2018-06" db="EMBL/GenBank/DDBJ databases">
        <authorList>
            <person name="Zhirakovskaya E."/>
        </authorList>
    </citation>
    <scope>NUCLEOTIDE SEQUENCE</scope>
</reference>
<evidence type="ECO:0000256" key="3">
    <source>
        <dbReference type="ARBA" id="ARBA00022679"/>
    </source>
</evidence>
<proteinExistence type="predicted"/>
<dbReference type="EMBL" id="UOEJ01000240">
    <property type="protein sequence ID" value="VAW06442.1"/>
    <property type="molecule type" value="Genomic_DNA"/>
</dbReference>
<name>A0A3B0SVU9_9ZZZZ</name>
<dbReference type="GO" id="GO:0032259">
    <property type="term" value="P:methylation"/>
    <property type="evidence" value="ECO:0007669"/>
    <property type="project" value="UniProtKB-KW"/>
</dbReference>
<evidence type="ECO:0000313" key="5">
    <source>
        <dbReference type="EMBL" id="VAW06442.1"/>
    </source>
</evidence>